<evidence type="ECO:0000256" key="1">
    <source>
        <dbReference type="ARBA" id="ARBA00004141"/>
    </source>
</evidence>
<feature type="transmembrane region" description="Helical" evidence="12">
    <location>
        <begin position="245"/>
        <end position="262"/>
    </location>
</feature>
<evidence type="ECO:0000259" key="13">
    <source>
        <dbReference type="Pfam" id="PF08009"/>
    </source>
</evidence>
<feature type="domain" description="CDP-alcohol phosphatidyltransferase C-terminal" evidence="13">
    <location>
        <begin position="218"/>
        <end position="253"/>
    </location>
</feature>
<dbReference type="Proteomes" id="UP001302429">
    <property type="component" value="Chromosome"/>
</dbReference>
<dbReference type="PANTHER" id="PTHR14269:SF61">
    <property type="entry name" value="CDP-DIACYLGLYCEROL--SERINE O-PHOSPHATIDYLTRANSFERASE"/>
    <property type="match status" value="1"/>
</dbReference>
<dbReference type="EMBL" id="CP136594">
    <property type="protein sequence ID" value="WOE74337.1"/>
    <property type="molecule type" value="Genomic_DNA"/>
</dbReference>
<keyword evidence="8 12" id="KW-0472">Membrane</keyword>
<evidence type="ECO:0000256" key="8">
    <source>
        <dbReference type="ARBA" id="ARBA00023136"/>
    </source>
</evidence>
<dbReference type="AlphaFoldDB" id="A0AA97F758"/>
<keyword evidence="9" id="KW-0594">Phospholipid biosynthesis</keyword>
<sequence>MAKKPPADRLSTRLRDRRLRLLQRRRGLSLRAVVPNGVTVLAMCFGLTAIRFAFAEQWAMAVGAIVVAGVLDGMDGRIARLMNAQSRFGAELDSLSDSIAFGVAPALVLYLWSLQDLPKFGWIIALTIAVGCALRLARFNAQIDVDEQPHKSAGFLTGVPSPAGAGLAFLPVYLWLITDDPLFRETWIVGPWVVLIAFLMISNVATFSWSSLRLRRNIRLEAIALVGLVGAAAITAPWWTLTGISIFYIGLIPFGIISYAKAKRRQATKDQEPIDQAASE</sequence>
<evidence type="ECO:0000313" key="15">
    <source>
        <dbReference type="Proteomes" id="UP001302429"/>
    </source>
</evidence>
<dbReference type="InterPro" id="IPR050324">
    <property type="entry name" value="CDP-alcohol_PTase-I"/>
</dbReference>
<feature type="transmembrane region" description="Helical" evidence="12">
    <location>
        <begin position="58"/>
        <end position="74"/>
    </location>
</feature>
<comment type="subcellular location">
    <subcellularLocation>
        <location evidence="1">Membrane</location>
        <topology evidence="1">Multi-pass membrane protein</topology>
    </subcellularLocation>
</comment>
<dbReference type="PROSITE" id="PS00379">
    <property type="entry name" value="CDP_ALCOHOL_P_TRANSF"/>
    <property type="match status" value="1"/>
</dbReference>
<proteinExistence type="inferred from homology"/>
<evidence type="ECO:0000256" key="3">
    <source>
        <dbReference type="ARBA" id="ARBA00022516"/>
    </source>
</evidence>
<gene>
    <name evidence="14" type="ORF">RB602_10825</name>
</gene>
<keyword evidence="15" id="KW-1185">Reference proteome</keyword>
<evidence type="ECO:0000313" key="14">
    <source>
        <dbReference type="EMBL" id="WOE74337.1"/>
    </source>
</evidence>
<dbReference type="InterPro" id="IPR000462">
    <property type="entry name" value="CDP-OH_P_trans"/>
</dbReference>
<dbReference type="InterPro" id="IPR048254">
    <property type="entry name" value="CDP_ALCOHOL_P_TRANSF_CS"/>
</dbReference>
<dbReference type="GO" id="GO:0016780">
    <property type="term" value="F:phosphotransferase activity, for other substituted phosphate groups"/>
    <property type="evidence" value="ECO:0007669"/>
    <property type="project" value="InterPro"/>
</dbReference>
<evidence type="ECO:0000256" key="9">
    <source>
        <dbReference type="ARBA" id="ARBA00023209"/>
    </source>
</evidence>
<evidence type="ECO:0000256" key="12">
    <source>
        <dbReference type="SAM" id="Phobius"/>
    </source>
</evidence>
<dbReference type="GO" id="GO:0008654">
    <property type="term" value="P:phospholipid biosynthetic process"/>
    <property type="evidence" value="ECO:0007669"/>
    <property type="project" value="UniProtKB-KW"/>
</dbReference>
<evidence type="ECO:0000256" key="10">
    <source>
        <dbReference type="ARBA" id="ARBA00023264"/>
    </source>
</evidence>
<evidence type="ECO:0000256" key="11">
    <source>
        <dbReference type="RuleBase" id="RU003750"/>
    </source>
</evidence>
<dbReference type="KEGG" id="acoa:RB602_10825"/>
<evidence type="ECO:0000256" key="5">
    <source>
        <dbReference type="ARBA" id="ARBA00022692"/>
    </source>
</evidence>
<accession>A0AA97F758</accession>
<dbReference type="Pfam" id="PF08009">
    <property type="entry name" value="CDP-OH_P_tran_2"/>
    <property type="match status" value="1"/>
</dbReference>
<dbReference type="Gene3D" id="1.20.120.1760">
    <property type="match status" value="1"/>
</dbReference>
<dbReference type="PANTHER" id="PTHR14269">
    <property type="entry name" value="CDP-DIACYLGLYCEROL--GLYCEROL-3-PHOSPHATE 3-PHOSPHATIDYLTRANSFERASE-RELATED"/>
    <property type="match status" value="1"/>
</dbReference>
<feature type="transmembrane region" description="Helical" evidence="12">
    <location>
        <begin position="95"/>
        <end position="114"/>
    </location>
</feature>
<keyword evidence="3" id="KW-0444">Lipid biosynthesis</keyword>
<dbReference type="InterPro" id="IPR043130">
    <property type="entry name" value="CDP-OH_PTrfase_TM_dom"/>
</dbReference>
<dbReference type="InterPro" id="IPR012616">
    <property type="entry name" value="CDP-OH_P_trans_C"/>
</dbReference>
<name>A0AA97F758_9SPHN</name>
<evidence type="ECO:0000256" key="4">
    <source>
        <dbReference type="ARBA" id="ARBA00022679"/>
    </source>
</evidence>
<keyword evidence="7" id="KW-0443">Lipid metabolism</keyword>
<dbReference type="RefSeq" id="WP_317080585.1">
    <property type="nucleotide sequence ID" value="NZ_CP136594.1"/>
</dbReference>
<dbReference type="GO" id="GO:0016020">
    <property type="term" value="C:membrane"/>
    <property type="evidence" value="ECO:0007669"/>
    <property type="project" value="UniProtKB-SubCell"/>
</dbReference>
<reference evidence="14 15" key="1">
    <citation type="submission" date="2023-10" db="EMBL/GenBank/DDBJ databases">
        <title>Complete genome sequence of a Sphingomonadaceae bacterium.</title>
        <authorList>
            <person name="Yan C."/>
        </authorList>
    </citation>
    <scope>NUCLEOTIDE SEQUENCE [LARGE SCALE GENOMIC DNA]</scope>
    <source>
        <strain evidence="14 15">SCSIO 66989</strain>
    </source>
</reference>
<feature type="transmembrane region" description="Helical" evidence="12">
    <location>
        <begin position="222"/>
        <end position="239"/>
    </location>
</feature>
<keyword evidence="6 12" id="KW-1133">Transmembrane helix</keyword>
<evidence type="ECO:0000256" key="7">
    <source>
        <dbReference type="ARBA" id="ARBA00023098"/>
    </source>
</evidence>
<keyword evidence="4 11" id="KW-0808">Transferase</keyword>
<feature type="transmembrane region" description="Helical" evidence="12">
    <location>
        <begin position="153"/>
        <end position="176"/>
    </location>
</feature>
<protein>
    <submittedName>
        <fullName evidence="14">Phosphatidylcholine/phosphatidylserine synthase</fullName>
    </submittedName>
</protein>
<evidence type="ECO:0000256" key="2">
    <source>
        <dbReference type="ARBA" id="ARBA00010441"/>
    </source>
</evidence>
<keyword evidence="5 12" id="KW-0812">Transmembrane</keyword>
<feature type="transmembrane region" description="Helical" evidence="12">
    <location>
        <begin position="28"/>
        <end position="52"/>
    </location>
</feature>
<feature type="transmembrane region" description="Helical" evidence="12">
    <location>
        <begin position="120"/>
        <end position="141"/>
    </location>
</feature>
<comment type="similarity">
    <text evidence="2 11">Belongs to the CDP-alcohol phosphatidyltransferase class-I family.</text>
</comment>
<evidence type="ECO:0000256" key="6">
    <source>
        <dbReference type="ARBA" id="ARBA00022989"/>
    </source>
</evidence>
<keyword evidence="10" id="KW-1208">Phospholipid metabolism</keyword>
<dbReference type="Pfam" id="PF01066">
    <property type="entry name" value="CDP-OH_P_transf"/>
    <property type="match status" value="1"/>
</dbReference>
<organism evidence="14 15">
    <name type="scientific">Alterisphingorhabdus coralli</name>
    <dbReference type="NCBI Taxonomy" id="3071408"/>
    <lineage>
        <taxon>Bacteria</taxon>
        <taxon>Pseudomonadati</taxon>
        <taxon>Pseudomonadota</taxon>
        <taxon>Alphaproteobacteria</taxon>
        <taxon>Sphingomonadales</taxon>
        <taxon>Sphingomonadaceae</taxon>
        <taxon>Alterisphingorhabdus (ex Yan et al. 2024)</taxon>
    </lineage>
</organism>
<feature type="transmembrane region" description="Helical" evidence="12">
    <location>
        <begin position="188"/>
        <end position="210"/>
    </location>
</feature>